<name>A0A0E3SEY7_9EURY</name>
<feature type="transmembrane region" description="Helical" evidence="1">
    <location>
        <begin position="154"/>
        <end position="173"/>
    </location>
</feature>
<dbReference type="Proteomes" id="UP000033101">
    <property type="component" value="Chromosome"/>
</dbReference>
<feature type="transmembrane region" description="Helical" evidence="1">
    <location>
        <begin position="38"/>
        <end position="57"/>
    </location>
</feature>
<evidence type="ECO:0000313" key="3">
    <source>
        <dbReference type="Proteomes" id="UP000033101"/>
    </source>
</evidence>
<evidence type="ECO:0000313" key="2">
    <source>
        <dbReference type="EMBL" id="AKB79591.1"/>
    </source>
</evidence>
<feature type="transmembrane region" description="Helical" evidence="1">
    <location>
        <begin position="314"/>
        <end position="336"/>
    </location>
</feature>
<organism evidence="2 3">
    <name type="scientific">Methanosarcina horonobensis HB-1 = JCM 15518</name>
    <dbReference type="NCBI Taxonomy" id="1434110"/>
    <lineage>
        <taxon>Archaea</taxon>
        <taxon>Methanobacteriati</taxon>
        <taxon>Methanobacteriota</taxon>
        <taxon>Stenosarchaea group</taxon>
        <taxon>Methanomicrobia</taxon>
        <taxon>Methanosarcinales</taxon>
        <taxon>Methanosarcinaceae</taxon>
        <taxon>Methanosarcina</taxon>
    </lineage>
</organism>
<reference evidence="2 3" key="1">
    <citation type="submission" date="2014-07" db="EMBL/GenBank/DDBJ databases">
        <title>Methanogenic archaea and the global carbon cycle.</title>
        <authorList>
            <person name="Henriksen J.R."/>
            <person name="Luke J."/>
            <person name="Reinhart S."/>
            <person name="Benedict M.N."/>
            <person name="Youngblut N.D."/>
            <person name="Metcalf M.E."/>
            <person name="Whitaker R.J."/>
            <person name="Metcalf W.W."/>
        </authorList>
    </citation>
    <scope>NUCLEOTIDE SEQUENCE [LARGE SCALE GENOMIC DNA]</scope>
    <source>
        <strain evidence="2 3">HB-1</strain>
    </source>
</reference>
<sequence>MLSKADYIFTDSKSRLETYFNLKKVILNLKGLSSRYDIFDTLVLLLFFSNFFLYIFLLNSTYEYLCSFNAYDKGIMYQLFHNTVVHNHFFYSSINGGGVIDFVGHQRYIFLLLLPFFYIHPHPITFSIISSLLLSLGAFPVYWLANEVSKSKKISLVSVMIYFLHPTVSWLFLESVKEEIFALPFLLFAFYYMYVKSFNKFLFFLFLACICKENISLVAVMFGVYAFIEKYEKKWIYTPLILGIGIFSFELLYLKPYFAVLSHQLYGPVLSSQSEMLAGRYSYLGTSITDVIFNLLTNPQLLLKYLFTQESLNYLLILFLPVGYVCFFKPKVLLIASPVLLQNLLANFPAQRMICFHYSAVIIFAIVCSAIFFLSSINKKISTKKLNLVLIVLIILSLYSFSVYGGVGKTISDINSAQKNESQEYFTNISRIPYESNILCSGSMGCYFYRNLNVSYMSNDNSYMNNNVTYTDDDVISTDDSQRDGSDLYDYIIIQRTPLANYGLYQNINSYLKNHKLYYLNSYCFIFEKNNQSFESSSISDDNFVYNNLFFCSQKNTGSLTFDDQIGKYAFYSDKTFNESGYLVYGPYITLPEGKYTIEYILKAENITDTSLSVASIDISYIKDGEHGIDSTKDIYASDLIEGKYSSQNLTLNVEKSGENQLFEFRVLQPLSSDLYVERINIHKCM</sequence>
<proteinExistence type="predicted"/>
<protein>
    <submittedName>
        <fullName evidence="2">Putative membrane protein</fullName>
    </submittedName>
</protein>
<dbReference type="AlphaFoldDB" id="A0A0E3SEY7"/>
<keyword evidence="3" id="KW-1185">Reference proteome</keyword>
<dbReference type="HOGENOM" id="CLU_400973_0_0_2"/>
<dbReference type="GeneID" id="24832433"/>
<feature type="transmembrane region" description="Helical" evidence="1">
    <location>
        <begin position="202"/>
        <end position="228"/>
    </location>
</feature>
<dbReference type="EMBL" id="CP009516">
    <property type="protein sequence ID" value="AKB79591.1"/>
    <property type="molecule type" value="Genomic_DNA"/>
</dbReference>
<dbReference type="STRING" id="1434110.MSHOH_3108"/>
<feature type="transmembrane region" description="Helical" evidence="1">
    <location>
        <begin position="386"/>
        <end position="407"/>
    </location>
</feature>
<evidence type="ECO:0000256" key="1">
    <source>
        <dbReference type="SAM" id="Phobius"/>
    </source>
</evidence>
<keyword evidence="1" id="KW-1133">Transmembrane helix</keyword>
<feature type="transmembrane region" description="Helical" evidence="1">
    <location>
        <begin position="124"/>
        <end position="145"/>
    </location>
</feature>
<feature type="transmembrane region" description="Helical" evidence="1">
    <location>
        <begin position="234"/>
        <end position="254"/>
    </location>
</feature>
<gene>
    <name evidence="2" type="ORF">MSHOH_3108</name>
</gene>
<dbReference type="PATRIC" id="fig|1434110.4.peg.4005"/>
<feature type="transmembrane region" description="Helical" evidence="1">
    <location>
        <begin position="179"/>
        <end position="195"/>
    </location>
</feature>
<keyword evidence="1" id="KW-0812">Transmembrane</keyword>
<dbReference type="Pfam" id="PF09852">
    <property type="entry name" value="DUF2079"/>
    <property type="match status" value="1"/>
</dbReference>
<dbReference type="KEGG" id="mhor:MSHOH_3108"/>
<keyword evidence="1" id="KW-0472">Membrane</keyword>
<dbReference type="InterPro" id="IPR018650">
    <property type="entry name" value="STSV1_Orf64"/>
</dbReference>
<dbReference type="RefSeq" id="WP_048141337.1">
    <property type="nucleotide sequence ID" value="NZ_CP009516.1"/>
</dbReference>
<accession>A0A0E3SEY7</accession>
<feature type="transmembrane region" description="Helical" evidence="1">
    <location>
        <begin position="356"/>
        <end position="374"/>
    </location>
</feature>